<evidence type="ECO:0000256" key="1">
    <source>
        <dbReference type="ARBA" id="ARBA00004141"/>
    </source>
</evidence>
<dbReference type="EMBL" id="KB870809">
    <property type="protein sequence ID" value="EOA24176.1"/>
    <property type="molecule type" value="Genomic_DNA"/>
</dbReference>
<dbReference type="Pfam" id="PF00892">
    <property type="entry name" value="EamA"/>
    <property type="match status" value="1"/>
</dbReference>
<gene>
    <name evidence="8" type="ORF">CARUB_v10017409mg</name>
</gene>
<accession>R0FQ05</accession>
<feature type="transmembrane region" description="Helical" evidence="6">
    <location>
        <begin position="222"/>
        <end position="242"/>
    </location>
</feature>
<feature type="transmembrane region" description="Helical" evidence="6">
    <location>
        <begin position="115"/>
        <end position="133"/>
    </location>
</feature>
<dbReference type="KEGG" id="crb:17886614"/>
<keyword evidence="5 6" id="KW-0472">Membrane</keyword>
<protein>
    <recommendedName>
        <fullName evidence="6">WAT1-related protein</fullName>
    </recommendedName>
</protein>
<proteinExistence type="inferred from homology"/>
<evidence type="ECO:0000256" key="3">
    <source>
        <dbReference type="ARBA" id="ARBA00022692"/>
    </source>
</evidence>
<feature type="transmembrane region" description="Helical" evidence="6">
    <location>
        <begin position="343"/>
        <end position="362"/>
    </location>
</feature>
<dbReference type="Proteomes" id="UP000029121">
    <property type="component" value="Unassembled WGS sequence"/>
</dbReference>
<keyword evidence="9" id="KW-1185">Reference proteome</keyword>
<dbReference type="InterPro" id="IPR037185">
    <property type="entry name" value="EmrE-like"/>
</dbReference>
<feature type="transmembrane region" description="Helical" evidence="6">
    <location>
        <begin position="139"/>
        <end position="159"/>
    </location>
</feature>
<sequence>QRQFWSFISLLDQKCNKKEITHICTPTFLSFQKMAGTLSLWRREAVFLTAMLAVETGLVGISTLFKVATSKGLNLYAFLGYSYLLASLLLLPSFVFSKRSSRSLPPLTFSILSKIGLLGLLGSMYVITGYIGIKYSNPTLASAISNITPALTFILAVIFRMEKVSFKEKSSVAKVMGTLLSLLGALVVVLYHGPPVFVASSLPYVKFGQLSPSLLSSSNSDWLIGGALLTIRDIFVSVSFILQAKIMSEYPAAFRVSFLYTVCVSVVTTMIGLVVEKNNPSVWIIRFDITLITIVTMAIITSVYYVIHSWTVRHKGPLYLAIFKPLSILIAVVMSAVFLNDSLYLGCLIGGVLITMGFYAVMWGKANEDKDQLFLVSEKEKTTPLLDGYTDQI</sequence>
<feature type="transmembrane region" description="Helical" evidence="6">
    <location>
        <begin position="281"/>
        <end position="306"/>
    </location>
</feature>
<evidence type="ECO:0000256" key="2">
    <source>
        <dbReference type="ARBA" id="ARBA00007635"/>
    </source>
</evidence>
<dbReference type="GO" id="GO:0022857">
    <property type="term" value="F:transmembrane transporter activity"/>
    <property type="evidence" value="ECO:0007669"/>
    <property type="project" value="InterPro"/>
</dbReference>
<keyword evidence="3 6" id="KW-0812">Transmembrane</keyword>
<name>R0FQ05_9BRAS</name>
<organism evidence="8 9">
    <name type="scientific">Capsella rubella</name>
    <dbReference type="NCBI Taxonomy" id="81985"/>
    <lineage>
        <taxon>Eukaryota</taxon>
        <taxon>Viridiplantae</taxon>
        <taxon>Streptophyta</taxon>
        <taxon>Embryophyta</taxon>
        <taxon>Tracheophyta</taxon>
        <taxon>Spermatophyta</taxon>
        <taxon>Magnoliopsida</taxon>
        <taxon>eudicotyledons</taxon>
        <taxon>Gunneridae</taxon>
        <taxon>Pentapetalae</taxon>
        <taxon>rosids</taxon>
        <taxon>malvids</taxon>
        <taxon>Brassicales</taxon>
        <taxon>Brassicaceae</taxon>
        <taxon>Camelineae</taxon>
        <taxon>Capsella</taxon>
    </lineage>
</organism>
<feature type="non-terminal residue" evidence="8">
    <location>
        <position position="1"/>
    </location>
</feature>
<dbReference type="AlphaFoldDB" id="R0FQ05"/>
<comment type="similarity">
    <text evidence="2 6">Belongs to the drug/metabolite transporter (DMT) superfamily. Plant drug/metabolite exporter (P-DME) (TC 2.A.7.4) family.</text>
</comment>
<keyword evidence="4 6" id="KW-1133">Transmembrane helix</keyword>
<evidence type="ECO:0000313" key="9">
    <source>
        <dbReference type="Proteomes" id="UP000029121"/>
    </source>
</evidence>
<feature type="domain" description="EamA" evidence="7">
    <location>
        <begin position="59"/>
        <end position="189"/>
    </location>
</feature>
<dbReference type="eggNOG" id="ENOG502QRQK">
    <property type="taxonomic scope" value="Eukaryota"/>
</dbReference>
<feature type="transmembrane region" description="Helical" evidence="6">
    <location>
        <begin position="171"/>
        <end position="193"/>
    </location>
</feature>
<feature type="transmembrane region" description="Helical" evidence="6">
    <location>
        <begin position="45"/>
        <end position="69"/>
    </location>
</feature>
<feature type="transmembrane region" description="Helical" evidence="6">
    <location>
        <begin position="254"/>
        <end position="275"/>
    </location>
</feature>
<evidence type="ECO:0000259" key="7">
    <source>
        <dbReference type="Pfam" id="PF00892"/>
    </source>
</evidence>
<dbReference type="OrthoDB" id="1098751at2759"/>
<comment type="subcellular location">
    <subcellularLocation>
        <location evidence="1 6">Membrane</location>
        <topology evidence="1 6">Multi-pass membrane protein</topology>
    </subcellularLocation>
</comment>
<evidence type="ECO:0000313" key="8">
    <source>
        <dbReference type="EMBL" id="EOA24176.1"/>
    </source>
</evidence>
<feature type="transmembrane region" description="Helical" evidence="6">
    <location>
        <begin position="318"/>
        <end position="337"/>
    </location>
</feature>
<dbReference type="SUPFAM" id="SSF103481">
    <property type="entry name" value="Multidrug resistance efflux transporter EmrE"/>
    <property type="match status" value="2"/>
</dbReference>
<evidence type="ECO:0000256" key="5">
    <source>
        <dbReference type="ARBA" id="ARBA00023136"/>
    </source>
</evidence>
<dbReference type="STRING" id="81985.R0FQ05"/>
<reference evidence="9" key="1">
    <citation type="journal article" date="2013" name="Nat. Genet.">
        <title>The Capsella rubella genome and the genomic consequences of rapid mating system evolution.</title>
        <authorList>
            <person name="Slotte T."/>
            <person name="Hazzouri K.M."/>
            <person name="Agren J.A."/>
            <person name="Koenig D."/>
            <person name="Maumus F."/>
            <person name="Guo Y.L."/>
            <person name="Steige K."/>
            <person name="Platts A.E."/>
            <person name="Escobar J.S."/>
            <person name="Newman L.K."/>
            <person name="Wang W."/>
            <person name="Mandakova T."/>
            <person name="Vello E."/>
            <person name="Smith L.M."/>
            <person name="Henz S.R."/>
            <person name="Steffen J."/>
            <person name="Takuno S."/>
            <person name="Brandvain Y."/>
            <person name="Coop G."/>
            <person name="Andolfatto P."/>
            <person name="Hu T.T."/>
            <person name="Blanchette M."/>
            <person name="Clark R.M."/>
            <person name="Quesneville H."/>
            <person name="Nordborg M."/>
            <person name="Gaut B.S."/>
            <person name="Lysak M.A."/>
            <person name="Jenkins J."/>
            <person name="Grimwood J."/>
            <person name="Chapman J."/>
            <person name="Prochnik S."/>
            <person name="Shu S."/>
            <person name="Rokhsar D."/>
            <person name="Schmutz J."/>
            <person name="Weigel D."/>
            <person name="Wright S.I."/>
        </authorList>
    </citation>
    <scope>NUCLEOTIDE SEQUENCE [LARGE SCALE GENOMIC DNA]</scope>
    <source>
        <strain evidence="9">cv. Monte Gargano</strain>
    </source>
</reference>
<evidence type="ECO:0000256" key="6">
    <source>
        <dbReference type="RuleBase" id="RU363077"/>
    </source>
</evidence>
<dbReference type="PANTHER" id="PTHR31218">
    <property type="entry name" value="WAT1-RELATED PROTEIN"/>
    <property type="match status" value="1"/>
</dbReference>
<evidence type="ECO:0000256" key="4">
    <source>
        <dbReference type="ARBA" id="ARBA00022989"/>
    </source>
</evidence>
<dbReference type="InterPro" id="IPR030184">
    <property type="entry name" value="WAT1-related"/>
</dbReference>
<feature type="transmembrane region" description="Helical" evidence="6">
    <location>
        <begin position="75"/>
        <end position="95"/>
    </location>
</feature>
<dbReference type="InterPro" id="IPR000620">
    <property type="entry name" value="EamA_dom"/>
</dbReference>
<dbReference type="GO" id="GO:0016020">
    <property type="term" value="C:membrane"/>
    <property type="evidence" value="ECO:0007669"/>
    <property type="project" value="UniProtKB-SubCell"/>
</dbReference>